<feature type="domain" description="2,4-diaminopentanoate dehydrogenase C-terminal" evidence="4">
    <location>
        <begin position="138"/>
        <end position="342"/>
    </location>
</feature>
<reference evidence="5" key="1">
    <citation type="journal article" date="2013" name="Extremophiles">
        <title>Proteinivorax tanatarense gen. nov., sp. nov., an anaerobic, haloalkaliphilic, proteolytic bacterium isolated from a decaying algal bloom, and proposal of Proteinivoraceae fam. nov.</title>
        <authorList>
            <person name="Kevbrin V."/>
            <person name="Boltyanskaya Y."/>
            <person name="Zhilina T."/>
            <person name="Kolganova T."/>
            <person name="Lavrentjeva E."/>
            <person name="Kuznetsov B."/>
        </authorList>
    </citation>
    <scope>NUCLEOTIDE SEQUENCE</scope>
    <source>
        <strain evidence="5">Z-910T</strain>
    </source>
</reference>
<evidence type="ECO:0000259" key="4">
    <source>
        <dbReference type="Pfam" id="PF19328"/>
    </source>
</evidence>
<organism evidence="5">
    <name type="scientific">Proteinivorax tanatarense</name>
    <dbReference type="NCBI Taxonomy" id="1260629"/>
    <lineage>
        <taxon>Bacteria</taxon>
        <taxon>Bacillati</taxon>
        <taxon>Bacillota</taxon>
        <taxon>Clostridia</taxon>
        <taxon>Eubacteriales</taxon>
        <taxon>Proteinivoracaceae</taxon>
        <taxon>Proteinivorax</taxon>
    </lineage>
</organism>
<keyword evidence="1" id="KW-0521">NADP</keyword>
<dbReference type="Pfam" id="PF19328">
    <property type="entry name" value="DAP_DH_C"/>
    <property type="match status" value="1"/>
</dbReference>
<proteinExistence type="predicted"/>
<gene>
    <name evidence="5" type="primary">ord</name>
    <name evidence="5" type="ORF">PRVXT_000206</name>
</gene>
<evidence type="ECO:0000259" key="3">
    <source>
        <dbReference type="Pfam" id="PF01113"/>
    </source>
</evidence>
<dbReference type="GO" id="GO:0009089">
    <property type="term" value="P:lysine biosynthetic process via diaminopimelate"/>
    <property type="evidence" value="ECO:0007669"/>
    <property type="project" value="InterPro"/>
</dbReference>
<dbReference type="CDD" id="cd24146">
    <property type="entry name" value="nat-AmDH_N_like"/>
    <property type="match status" value="1"/>
</dbReference>
<evidence type="ECO:0000313" key="5">
    <source>
        <dbReference type="EMBL" id="XBX75100.1"/>
    </source>
</evidence>
<accession>A0AAU7VLZ2</accession>
<dbReference type="GO" id="GO:0008839">
    <property type="term" value="F:4-hydroxy-tetrahydrodipicolinate reductase"/>
    <property type="evidence" value="ECO:0007669"/>
    <property type="project" value="InterPro"/>
</dbReference>
<dbReference type="Gene3D" id="3.40.50.720">
    <property type="entry name" value="NAD(P)-binding Rossmann-like Domain"/>
    <property type="match status" value="1"/>
</dbReference>
<dbReference type="InterPro" id="IPR000846">
    <property type="entry name" value="DapB_N"/>
</dbReference>
<dbReference type="RefSeq" id="WP_350343847.1">
    <property type="nucleotide sequence ID" value="NZ_CP158367.1"/>
</dbReference>
<dbReference type="Pfam" id="PF01113">
    <property type="entry name" value="DapB_N"/>
    <property type="match status" value="1"/>
</dbReference>
<dbReference type="InterPro" id="IPR036291">
    <property type="entry name" value="NAD(P)-bd_dom_sf"/>
</dbReference>
<evidence type="ECO:0000256" key="1">
    <source>
        <dbReference type="ARBA" id="ARBA00022857"/>
    </source>
</evidence>
<dbReference type="EC" id="1.4.1.-" evidence="5"/>
<dbReference type="AlphaFoldDB" id="A0AAU7VLZ2"/>
<evidence type="ECO:0000256" key="2">
    <source>
        <dbReference type="ARBA" id="ARBA00023002"/>
    </source>
</evidence>
<name>A0AAU7VLZ2_9FIRM</name>
<reference evidence="5" key="2">
    <citation type="submission" date="2024-06" db="EMBL/GenBank/DDBJ databases">
        <authorList>
            <person name="Petrova K.O."/>
            <person name="Toshchakov S.V."/>
            <person name="Boltjanskaja Y.V."/>
            <person name="Kevbrin V."/>
        </authorList>
    </citation>
    <scope>NUCLEOTIDE SEQUENCE</scope>
    <source>
        <strain evidence="5">Z-910T</strain>
    </source>
</reference>
<dbReference type="SUPFAM" id="SSF51735">
    <property type="entry name" value="NAD(P)-binding Rossmann-fold domains"/>
    <property type="match status" value="1"/>
</dbReference>
<dbReference type="InterPro" id="IPR045760">
    <property type="entry name" value="DAP_DH_C"/>
</dbReference>
<protein>
    <submittedName>
        <fullName evidence="5">2,4-diaminopentanoate dehydrogenase</fullName>
        <ecNumber evidence="5">1.4.1.-</ecNumber>
    </submittedName>
</protein>
<keyword evidence="2 5" id="KW-0560">Oxidoreductase</keyword>
<sequence>MTVKVIHWGLGAMGGQMAELVATKKGITSVGAIDLDPNKVGKPMAELFEGQTNEVKVSDDATKVLNEKADLVIIATGSFTEEVYPLVEQALNSKKNVICIAEEMAFPAQQQPKLAAQLDELAKKNNVTLLGTGINPGFVLDLQIIALTGVCYDVQRIEAARVNDLSPFGPTVMKTQGVGTSVEEFNKGIEDGSIVGHVGFPESMAMVAKSLGWELDEIKETKEPIISNTHRKTKYVEVQPGMVAGCKHIAYGIKDGETIIKMEHPQQILPETEGIDTGDYINIFGTPEVNMAIKPEIPGGIGTVSVAVNSIANVINAEPGLVTMADLPVPAAIMGDIKDRIKK</sequence>
<feature type="domain" description="Dihydrodipicolinate reductase N-terminal" evidence="3">
    <location>
        <begin position="4"/>
        <end position="99"/>
    </location>
</feature>
<dbReference type="EMBL" id="CP158367">
    <property type="protein sequence ID" value="XBX75100.1"/>
    <property type="molecule type" value="Genomic_DNA"/>
</dbReference>
<dbReference type="NCBIfam" id="NF040740">
    <property type="entry name" value="ornith_Ord"/>
    <property type="match status" value="1"/>
</dbReference>